<dbReference type="PANTHER" id="PTHR45766:SF6">
    <property type="entry name" value="SWI_SNF-RELATED MATRIX-ASSOCIATED ACTIN-DEPENDENT REGULATOR OF CHROMATIN SUBFAMILY A-LIKE PROTEIN 1"/>
    <property type="match status" value="1"/>
</dbReference>
<keyword evidence="9" id="KW-1185">Reference proteome</keyword>
<dbReference type="GO" id="GO:0005524">
    <property type="term" value="F:ATP binding"/>
    <property type="evidence" value="ECO:0007669"/>
    <property type="project" value="InterPro"/>
</dbReference>
<proteinExistence type="inferred from homology"/>
<dbReference type="Proteomes" id="UP000887569">
    <property type="component" value="Unplaced"/>
</dbReference>
<dbReference type="Pfam" id="PF07443">
    <property type="entry name" value="HARP"/>
    <property type="match status" value="1"/>
</dbReference>
<dbReference type="SMART" id="SM00490">
    <property type="entry name" value="HELICc"/>
    <property type="match status" value="1"/>
</dbReference>
<name>A0A915BDY6_PARUN</name>
<dbReference type="InterPro" id="IPR010003">
    <property type="entry name" value="HARP_dom"/>
</dbReference>
<keyword evidence="3" id="KW-0539">Nucleus</keyword>
<reference evidence="10" key="1">
    <citation type="submission" date="2022-11" db="UniProtKB">
        <authorList>
            <consortium name="WormBaseParasite"/>
        </authorList>
    </citation>
    <scope>IDENTIFICATION</scope>
</reference>
<dbReference type="Gene3D" id="3.40.50.300">
    <property type="entry name" value="P-loop containing nucleotide triphosphate hydrolases"/>
    <property type="match status" value="1"/>
</dbReference>
<evidence type="ECO:0000259" key="7">
    <source>
        <dbReference type="PROSITE" id="PS51194"/>
    </source>
</evidence>
<evidence type="ECO:0000256" key="4">
    <source>
        <dbReference type="PROSITE-ProRule" id="PRU00800"/>
    </source>
</evidence>
<evidence type="ECO:0000313" key="10">
    <source>
        <dbReference type="WBParaSite" id="PgR036_g021_t01"/>
    </source>
</evidence>
<dbReference type="InterPro" id="IPR001650">
    <property type="entry name" value="Helicase_C-like"/>
</dbReference>
<dbReference type="GO" id="GO:0016787">
    <property type="term" value="F:hydrolase activity"/>
    <property type="evidence" value="ECO:0007669"/>
    <property type="project" value="UniProtKB-KW"/>
</dbReference>
<dbReference type="SMART" id="SM00487">
    <property type="entry name" value="DEXDc"/>
    <property type="match status" value="1"/>
</dbReference>
<evidence type="ECO:0000313" key="9">
    <source>
        <dbReference type="Proteomes" id="UP000887569"/>
    </source>
</evidence>
<dbReference type="GO" id="GO:0006281">
    <property type="term" value="P:DNA repair"/>
    <property type="evidence" value="ECO:0007669"/>
    <property type="project" value="TreeGrafter"/>
</dbReference>
<comment type="subcellular location">
    <subcellularLocation>
        <location evidence="1">Nucleus</location>
    </subcellularLocation>
</comment>
<evidence type="ECO:0000256" key="1">
    <source>
        <dbReference type="ARBA" id="ARBA00004123"/>
    </source>
</evidence>
<feature type="compositionally biased region" description="Low complexity" evidence="5">
    <location>
        <begin position="29"/>
        <end position="60"/>
    </location>
</feature>
<feature type="compositionally biased region" description="Basic and acidic residues" evidence="5">
    <location>
        <begin position="16"/>
        <end position="27"/>
    </location>
</feature>
<evidence type="ECO:0000256" key="5">
    <source>
        <dbReference type="SAM" id="MobiDB-lite"/>
    </source>
</evidence>
<dbReference type="InterPro" id="IPR038718">
    <property type="entry name" value="SNF2-like_sf"/>
</dbReference>
<sequence>TFADMATLTEEQKARIARNKAEADRRLALRQQQQSGASLSSIPSTSSSTHTVSVRSRTLTASKPPPQSAAPLAIDTHNRRHVIVTHATNDDLKQTDSASLSKASGQPFAPRQSPIVNHIDPLALRPFKVEVEVTFSLTDECFFGVTFTPFHESLVATLKEIPSKSYDPVKKIWSFPVSDVNLVEEKLNTIKHVIILLHRIPENVLNILREHNDMCKMSRKKICLESAIDRTLVDALFPFQRKGVLFGIQRRGRLLIADEMGLGKTIQALGIMRYFSSDWPLLIVCPSSVKFSWMNQIKTFLPSVNNICILEKGSDQLPMQKSASTIAIMSYDLMVIKRKHLLEYAFQAIVFDESHMIKDGQAQRTKVATDISRKALRVILLSGTPALSRPVELFSQIRIIDPKIFPNFRDFAIRYCDGKQGRFSFEAKGCTNSKELALILSNSIMIRRLKKDVLGDLPEKRREVVFLNDDSIDVNISNLRSAKAAYHGAADKETKHQCLVGYYYETGIAKAKSVASHIVDNFFYEGGPRRKVLVFAHHQVVLDTISMYVTKKGLRSIRIDGTTASKSREEQCRLFQEDDDVVVAVLSMTAAGLGITLTAATVVVFAELHWNPGTLKQAEDRAHRMGQTDSVFVQYLLANRTADDIMWPLIQKKLDVLGSCHLSSDSYKGADSVQKNVHNVASGIAEYFPLVKRNKTDEDW</sequence>
<evidence type="ECO:0000259" key="6">
    <source>
        <dbReference type="PROSITE" id="PS51192"/>
    </source>
</evidence>
<dbReference type="Pfam" id="PF00176">
    <property type="entry name" value="SNF2-rel_dom"/>
    <property type="match status" value="1"/>
</dbReference>
<dbReference type="GO" id="GO:0031297">
    <property type="term" value="P:replication fork processing"/>
    <property type="evidence" value="ECO:0007669"/>
    <property type="project" value="TreeGrafter"/>
</dbReference>
<dbReference type="Gene3D" id="3.40.50.10810">
    <property type="entry name" value="Tandem AAA-ATPase domain"/>
    <property type="match status" value="1"/>
</dbReference>
<dbReference type="PROSITE" id="PS51194">
    <property type="entry name" value="HELICASE_CTER"/>
    <property type="match status" value="1"/>
</dbReference>
<accession>A0A915BDY6</accession>
<protein>
    <submittedName>
        <fullName evidence="10">SWI/SNF-related matrix-associated actin-dependent regulator of chromatin subfamily A-like protein 1</fullName>
    </submittedName>
</protein>
<evidence type="ECO:0000256" key="2">
    <source>
        <dbReference type="ARBA" id="ARBA00022801"/>
    </source>
</evidence>
<organism evidence="9 10">
    <name type="scientific">Parascaris univalens</name>
    <name type="common">Nematode worm</name>
    <dbReference type="NCBI Taxonomy" id="6257"/>
    <lineage>
        <taxon>Eukaryota</taxon>
        <taxon>Metazoa</taxon>
        <taxon>Ecdysozoa</taxon>
        <taxon>Nematoda</taxon>
        <taxon>Chromadorea</taxon>
        <taxon>Rhabditida</taxon>
        <taxon>Spirurina</taxon>
        <taxon>Ascaridomorpha</taxon>
        <taxon>Ascaridoidea</taxon>
        <taxon>Ascarididae</taxon>
        <taxon>Parascaris</taxon>
    </lineage>
</organism>
<dbReference type="CDD" id="cd18010">
    <property type="entry name" value="DEXHc_HARP_SMARCAL1"/>
    <property type="match status" value="1"/>
</dbReference>
<feature type="domain" description="Helicase C-terminal" evidence="7">
    <location>
        <begin position="518"/>
        <end position="681"/>
    </location>
</feature>
<dbReference type="SUPFAM" id="SSF52540">
    <property type="entry name" value="P-loop containing nucleoside triphosphate hydrolases"/>
    <property type="match status" value="2"/>
</dbReference>
<evidence type="ECO:0000259" key="8">
    <source>
        <dbReference type="PROSITE" id="PS51467"/>
    </source>
</evidence>
<feature type="region of interest" description="Disordered" evidence="5">
    <location>
        <begin position="16"/>
        <end position="112"/>
    </location>
</feature>
<dbReference type="Pfam" id="PF00271">
    <property type="entry name" value="Helicase_C"/>
    <property type="match status" value="1"/>
</dbReference>
<dbReference type="AlphaFoldDB" id="A0A915BDY6"/>
<dbReference type="PROSITE" id="PS51467">
    <property type="entry name" value="HARP"/>
    <property type="match status" value="1"/>
</dbReference>
<dbReference type="PANTHER" id="PTHR45766">
    <property type="entry name" value="DNA ANNEALING HELICASE AND ENDONUCLEASE ZRANB3 FAMILY MEMBER"/>
    <property type="match status" value="1"/>
</dbReference>
<dbReference type="InterPro" id="IPR027417">
    <property type="entry name" value="P-loop_NTPase"/>
</dbReference>
<feature type="domain" description="HARP" evidence="8">
    <location>
        <begin position="125"/>
        <end position="201"/>
    </location>
</feature>
<evidence type="ECO:0000256" key="3">
    <source>
        <dbReference type="ARBA" id="ARBA00023242"/>
    </source>
</evidence>
<dbReference type="PROSITE" id="PS51192">
    <property type="entry name" value="HELICASE_ATP_BIND_1"/>
    <property type="match status" value="1"/>
</dbReference>
<dbReference type="CDD" id="cd18793">
    <property type="entry name" value="SF2_C_SNF"/>
    <property type="match status" value="1"/>
</dbReference>
<dbReference type="GO" id="GO:0043596">
    <property type="term" value="C:nuclear replication fork"/>
    <property type="evidence" value="ECO:0007669"/>
    <property type="project" value="TreeGrafter"/>
</dbReference>
<feature type="compositionally biased region" description="Polar residues" evidence="5">
    <location>
        <begin position="95"/>
        <end position="104"/>
    </location>
</feature>
<keyword evidence="2" id="KW-0378">Hydrolase</keyword>
<dbReference type="WBParaSite" id="PgR036_g021_t01">
    <property type="protein sequence ID" value="PgR036_g021_t01"/>
    <property type="gene ID" value="PgR036_g021"/>
</dbReference>
<comment type="similarity">
    <text evidence="4">Belongs to the SNF2/RAD54 helicase family. SMARCAL1 subfamily.</text>
</comment>
<dbReference type="InterPro" id="IPR014001">
    <property type="entry name" value="Helicase_ATP-bd"/>
</dbReference>
<dbReference type="InterPro" id="IPR000330">
    <property type="entry name" value="SNF2_N"/>
</dbReference>
<dbReference type="InterPro" id="IPR049730">
    <property type="entry name" value="SNF2/RAD54-like_C"/>
</dbReference>
<feature type="domain" description="Helicase ATP-binding" evidence="6">
    <location>
        <begin position="245"/>
        <end position="403"/>
    </location>
</feature>